<evidence type="ECO:0000313" key="2">
    <source>
        <dbReference type="Proteomes" id="UP000589036"/>
    </source>
</evidence>
<keyword evidence="2" id="KW-1185">Reference proteome</keyword>
<name>A0A852TM97_9ACTN</name>
<organism evidence="1 2">
    <name type="scientific">Spinactinospora alkalitolerans</name>
    <dbReference type="NCBI Taxonomy" id="687207"/>
    <lineage>
        <taxon>Bacteria</taxon>
        <taxon>Bacillati</taxon>
        <taxon>Actinomycetota</taxon>
        <taxon>Actinomycetes</taxon>
        <taxon>Streptosporangiales</taxon>
        <taxon>Nocardiopsidaceae</taxon>
        <taxon>Spinactinospora</taxon>
    </lineage>
</organism>
<accession>A0A852TM97</accession>
<dbReference type="RefSeq" id="WP_179641626.1">
    <property type="nucleotide sequence ID" value="NZ_BAAAYY010000007.1"/>
</dbReference>
<protein>
    <submittedName>
        <fullName evidence="1">Uncharacterized protein</fullName>
    </submittedName>
</protein>
<dbReference type="EMBL" id="JACCCC010000001">
    <property type="protein sequence ID" value="NYE45396.1"/>
    <property type="molecule type" value="Genomic_DNA"/>
</dbReference>
<evidence type="ECO:0000313" key="1">
    <source>
        <dbReference type="EMBL" id="NYE45396.1"/>
    </source>
</evidence>
<reference evidence="1 2" key="1">
    <citation type="submission" date="2020-07" db="EMBL/GenBank/DDBJ databases">
        <title>Sequencing the genomes of 1000 actinobacteria strains.</title>
        <authorList>
            <person name="Klenk H.-P."/>
        </authorList>
    </citation>
    <scope>NUCLEOTIDE SEQUENCE [LARGE SCALE GENOMIC DNA]</scope>
    <source>
        <strain evidence="1 2">CXB654</strain>
    </source>
</reference>
<gene>
    <name evidence="1" type="ORF">HDA32_000516</name>
</gene>
<dbReference type="Proteomes" id="UP000589036">
    <property type="component" value="Unassembled WGS sequence"/>
</dbReference>
<comment type="caution">
    <text evidence="1">The sequence shown here is derived from an EMBL/GenBank/DDBJ whole genome shotgun (WGS) entry which is preliminary data.</text>
</comment>
<proteinExistence type="predicted"/>
<dbReference type="AlphaFoldDB" id="A0A852TM97"/>
<sequence>MLDHERVPGARRARLVAVRGGARLDPLLVGEPLAALADACAVLPAPPFGYVQMTPRDGRSVVEDGSAPLEGSGSVSTRAWAVRWGGRADRVGPVLNNLPPGAVDDAVTEYAAQARRLGDRPLRLVVAVQRFLVPEVTLLCRAAPGCRSVRLRGCWGLAEALDGAPHFDEWLLEGPDLDLRESRVAAKLTATAAGAAGTRRVAVRPGYRVRNVLHLPAVRAIAGQARVIAKSLRRPVEVEVGVRADGNWLLACSPE</sequence>